<dbReference type="InterPro" id="IPR012340">
    <property type="entry name" value="NA-bd_OB-fold"/>
</dbReference>
<protein>
    <submittedName>
        <fullName evidence="4">Putative nucleic acid-binding, OB-fold protein</fullName>
    </submittedName>
</protein>
<dbReference type="CDD" id="cd04478">
    <property type="entry name" value="RPA2_DBD_D"/>
    <property type="match status" value="1"/>
</dbReference>
<dbReference type="GO" id="GO:0005662">
    <property type="term" value="C:DNA replication factor A complex"/>
    <property type="evidence" value="ECO:0000318"/>
    <property type="project" value="GO_Central"/>
</dbReference>
<accession>A0A251URG8</accession>
<organism evidence="4 5">
    <name type="scientific">Helianthus annuus</name>
    <name type="common">Common sunflower</name>
    <dbReference type="NCBI Taxonomy" id="4232"/>
    <lineage>
        <taxon>Eukaryota</taxon>
        <taxon>Viridiplantae</taxon>
        <taxon>Streptophyta</taxon>
        <taxon>Embryophyta</taxon>
        <taxon>Tracheophyta</taxon>
        <taxon>Spermatophyta</taxon>
        <taxon>Magnoliopsida</taxon>
        <taxon>eudicotyledons</taxon>
        <taxon>Gunneridae</taxon>
        <taxon>Pentapetalae</taxon>
        <taxon>asterids</taxon>
        <taxon>campanulids</taxon>
        <taxon>Asterales</taxon>
        <taxon>Asteraceae</taxon>
        <taxon>Asteroideae</taxon>
        <taxon>Heliantheae alliance</taxon>
        <taxon>Heliantheae</taxon>
        <taxon>Helianthus</taxon>
    </lineage>
</organism>
<dbReference type="STRING" id="4232.A0A251URG8"/>
<dbReference type="GO" id="GO:0000781">
    <property type="term" value="C:chromosome, telomeric region"/>
    <property type="evidence" value="ECO:0000318"/>
    <property type="project" value="GO_Central"/>
</dbReference>
<dbReference type="Gene3D" id="2.40.50.140">
    <property type="entry name" value="Nucleic acid-binding proteins"/>
    <property type="match status" value="1"/>
</dbReference>
<keyword evidence="3" id="KW-0539">Nucleus</keyword>
<keyword evidence="5" id="KW-1185">Reference proteome</keyword>
<evidence type="ECO:0000313" key="5">
    <source>
        <dbReference type="Proteomes" id="UP000215914"/>
    </source>
</evidence>
<dbReference type="InterPro" id="IPR040260">
    <property type="entry name" value="RFA2-like"/>
</dbReference>
<dbReference type="AlphaFoldDB" id="A0A251URG8"/>
<dbReference type="GO" id="GO:0003697">
    <property type="term" value="F:single-stranded DNA binding"/>
    <property type="evidence" value="ECO:0000318"/>
    <property type="project" value="GO_Central"/>
</dbReference>
<dbReference type="GO" id="GO:0042162">
    <property type="term" value="F:telomeric DNA binding"/>
    <property type="evidence" value="ECO:0000318"/>
    <property type="project" value="GO_Central"/>
</dbReference>
<sequence>MYDNEFDGTAAFSGGGFMPPPAAQTADPSPSVFTEKRDAKRLLPLTVNQINDGVDVNNVKLVGMVLNKAEGSVNEIRFVLDDGTGRIDCLKWYTSFVMVIFLVNEPVDIKEMEPIMYVTVFFLLIYESIFKLDRCCLVRILRLIAFREGVYVRVHGQVKELQGKKHLMVFGIKPVTDFDEITVTHHFVECIDVHSYNTRLMVRFHNFTLISSYFTYDIHQR</sequence>
<dbReference type="InParanoid" id="A0A251URG8"/>
<evidence type="ECO:0000256" key="1">
    <source>
        <dbReference type="ARBA" id="ARBA00004123"/>
    </source>
</evidence>
<reference evidence="5" key="1">
    <citation type="journal article" date="2017" name="Nature">
        <title>The sunflower genome provides insights into oil metabolism, flowering and Asterid evolution.</title>
        <authorList>
            <person name="Badouin H."/>
            <person name="Gouzy J."/>
            <person name="Grassa C.J."/>
            <person name="Murat F."/>
            <person name="Staton S.E."/>
            <person name="Cottret L."/>
            <person name="Lelandais-Briere C."/>
            <person name="Owens G.L."/>
            <person name="Carrere S."/>
            <person name="Mayjonade B."/>
            <person name="Legrand L."/>
            <person name="Gill N."/>
            <person name="Kane N.C."/>
            <person name="Bowers J.E."/>
            <person name="Hubner S."/>
            <person name="Bellec A."/>
            <person name="Berard A."/>
            <person name="Berges H."/>
            <person name="Blanchet N."/>
            <person name="Boniface M.C."/>
            <person name="Brunel D."/>
            <person name="Catrice O."/>
            <person name="Chaidir N."/>
            <person name="Claudel C."/>
            <person name="Donnadieu C."/>
            <person name="Faraut T."/>
            <person name="Fievet G."/>
            <person name="Helmstetter N."/>
            <person name="King M."/>
            <person name="Knapp S.J."/>
            <person name="Lai Z."/>
            <person name="Le Paslier M.C."/>
            <person name="Lippi Y."/>
            <person name="Lorenzon L."/>
            <person name="Mandel J.R."/>
            <person name="Marage G."/>
            <person name="Marchand G."/>
            <person name="Marquand E."/>
            <person name="Bret-Mestries E."/>
            <person name="Morien E."/>
            <person name="Nambeesan S."/>
            <person name="Nguyen T."/>
            <person name="Pegot-Espagnet P."/>
            <person name="Pouilly N."/>
            <person name="Raftis F."/>
            <person name="Sallet E."/>
            <person name="Schiex T."/>
            <person name="Thomas J."/>
            <person name="Vandecasteele C."/>
            <person name="Vares D."/>
            <person name="Vear F."/>
            <person name="Vautrin S."/>
            <person name="Crespi M."/>
            <person name="Mangin B."/>
            <person name="Burke J.M."/>
            <person name="Salse J."/>
            <person name="Munos S."/>
            <person name="Vincourt P."/>
            <person name="Rieseberg L.H."/>
            <person name="Langlade N.B."/>
        </authorList>
    </citation>
    <scope>NUCLEOTIDE SEQUENCE [LARGE SCALE GENOMIC DNA]</scope>
    <source>
        <strain evidence="5">cv. SF193</strain>
    </source>
</reference>
<dbReference type="Proteomes" id="UP000215914">
    <property type="component" value="Chromosome 5"/>
</dbReference>
<dbReference type="EMBL" id="CM007894">
    <property type="protein sequence ID" value="OTG24921.1"/>
    <property type="molecule type" value="Genomic_DNA"/>
</dbReference>
<name>A0A251URG8_HELAN</name>
<keyword evidence="2" id="KW-0238">DNA-binding</keyword>
<evidence type="ECO:0000256" key="3">
    <source>
        <dbReference type="ARBA" id="ARBA00023242"/>
    </source>
</evidence>
<dbReference type="PANTHER" id="PTHR13989">
    <property type="entry name" value="REPLICATION PROTEIN A-RELATED"/>
    <property type="match status" value="1"/>
</dbReference>
<proteinExistence type="predicted"/>
<evidence type="ECO:0000256" key="2">
    <source>
        <dbReference type="ARBA" id="ARBA00023125"/>
    </source>
</evidence>
<evidence type="ECO:0000313" key="4">
    <source>
        <dbReference type="EMBL" id="OTG24921.1"/>
    </source>
</evidence>
<dbReference type="GO" id="GO:0000724">
    <property type="term" value="P:double-strand break repair via homologous recombination"/>
    <property type="evidence" value="ECO:0000318"/>
    <property type="project" value="GO_Central"/>
</dbReference>
<dbReference type="GO" id="GO:0006289">
    <property type="term" value="P:nucleotide-excision repair"/>
    <property type="evidence" value="ECO:0000318"/>
    <property type="project" value="GO_Central"/>
</dbReference>
<gene>
    <name evidence="4" type="ORF">HannXRQ_Chr05g0142001</name>
</gene>
<dbReference type="SUPFAM" id="SSF50249">
    <property type="entry name" value="Nucleic acid-binding proteins"/>
    <property type="match status" value="1"/>
</dbReference>
<dbReference type="PANTHER" id="PTHR13989:SF16">
    <property type="entry name" value="REPLICATION PROTEIN A2"/>
    <property type="match status" value="1"/>
</dbReference>
<comment type="subcellular location">
    <subcellularLocation>
        <location evidence="1">Nucleus</location>
    </subcellularLocation>
</comment>
<dbReference type="GO" id="GO:0006260">
    <property type="term" value="P:DNA replication"/>
    <property type="evidence" value="ECO:0000318"/>
    <property type="project" value="GO_Central"/>
</dbReference>
<dbReference type="GO" id="GO:0035861">
    <property type="term" value="C:site of double-strand break"/>
    <property type="evidence" value="ECO:0000318"/>
    <property type="project" value="GO_Central"/>
</dbReference>